<reference evidence="3 4" key="1">
    <citation type="journal article" date="2019" name="Int. J. Syst. Evol. Microbiol.">
        <title>The Global Catalogue of Microorganisms (GCM) 10K type strain sequencing project: providing services to taxonomists for standard genome sequencing and annotation.</title>
        <authorList>
            <consortium name="The Broad Institute Genomics Platform"/>
            <consortium name="The Broad Institute Genome Sequencing Center for Infectious Disease"/>
            <person name="Wu L."/>
            <person name="Ma J."/>
        </authorList>
    </citation>
    <scope>NUCLEOTIDE SEQUENCE [LARGE SCALE GENOMIC DNA]</scope>
    <source>
        <strain evidence="3 4">JCM 16009</strain>
    </source>
</reference>
<keyword evidence="2" id="KW-1133">Transmembrane helix</keyword>
<keyword evidence="4" id="KW-1185">Reference proteome</keyword>
<evidence type="ECO:0000256" key="2">
    <source>
        <dbReference type="SAM" id="Phobius"/>
    </source>
</evidence>
<feature type="transmembrane region" description="Helical" evidence="2">
    <location>
        <begin position="101"/>
        <end position="120"/>
    </location>
</feature>
<dbReference type="RefSeq" id="WP_344427936.1">
    <property type="nucleotide sequence ID" value="NZ_BAAAQK010000032.1"/>
</dbReference>
<proteinExistence type="predicted"/>
<dbReference type="EMBL" id="BAAAQK010000032">
    <property type="protein sequence ID" value="GAA1880168.1"/>
    <property type="molecule type" value="Genomic_DNA"/>
</dbReference>
<evidence type="ECO:0000313" key="3">
    <source>
        <dbReference type="EMBL" id="GAA1880168.1"/>
    </source>
</evidence>
<dbReference type="InterPro" id="IPR021403">
    <property type="entry name" value="DUF3043"/>
</dbReference>
<feature type="region of interest" description="Disordered" evidence="1">
    <location>
        <begin position="1"/>
        <end position="76"/>
    </location>
</feature>
<keyword evidence="2" id="KW-0472">Membrane</keyword>
<keyword evidence="2" id="KW-0812">Transmembrane</keyword>
<dbReference type="Proteomes" id="UP001500449">
    <property type="component" value="Unassembled WGS sequence"/>
</dbReference>
<feature type="transmembrane region" description="Helical" evidence="2">
    <location>
        <begin position="126"/>
        <end position="147"/>
    </location>
</feature>
<accession>A0ABN2NPD4</accession>
<feature type="compositionally biased region" description="Basic and acidic residues" evidence="1">
    <location>
        <begin position="1"/>
        <end position="11"/>
    </location>
</feature>
<sequence>MSEQDERKPLDPRWTQGKGKPTPKRRDAQTVRRGPAPPPPKTQREASRLAKENRPSKDVRRAQAADRRARMDAGDDRVLLPRDRGPVKAYVRDVVDSKRHLMGLFMPLAVIVLISVLLPIPSIQQYLSLFSLVVLAVMVGEGVLLGMRTTRAARAKFPEERISGLGLGWYTFTRASQIRKLRVPKPKVQIGAPV</sequence>
<organism evidence="3 4">
    <name type="scientific">Pseudonocardia ailaonensis</name>
    <dbReference type="NCBI Taxonomy" id="367279"/>
    <lineage>
        <taxon>Bacteria</taxon>
        <taxon>Bacillati</taxon>
        <taxon>Actinomycetota</taxon>
        <taxon>Actinomycetes</taxon>
        <taxon>Pseudonocardiales</taxon>
        <taxon>Pseudonocardiaceae</taxon>
        <taxon>Pseudonocardia</taxon>
    </lineage>
</organism>
<comment type="caution">
    <text evidence="3">The sequence shown here is derived from an EMBL/GenBank/DDBJ whole genome shotgun (WGS) entry which is preliminary data.</text>
</comment>
<protein>
    <submittedName>
        <fullName evidence="3">DUF3043 domain-containing protein</fullName>
    </submittedName>
</protein>
<feature type="compositionally biased region" description="Basic and acidic residues" evidence="1">
    <location>
        <begin position="42"/>
        <end position="76"/>
    </location>
</feature>
<evidence type="ECO:0000256" key="1">
    <source>
        <dbReference type="SAM" id="MobiDB-lite"/>
    </source>
</evidence>
<name>A0ABN2NPD4_9PSEU</name>
<dbReference type="Pfam" id="PF11241">
    <property type="entry name" value="DUF3043"/>
    <property type="match status" value="1"/>
</dbReference>
<gene>
    <name evidence="3" type="ORF">GCM10009836_71810</name>
</gene>
<evidence type="ECO:0000313" key="4">
    <source>
        <dbReference type="Proteomes" id="UP001500449"/>
    </source>
</evidence>